<reference evidence="1 2" key="2">
    <citation type="journal article" date="2022" name="Mol. Ecol. Resour.">
        <title>The genomes of chicory, endive, great burdock and yacon provide insights into Asteraceae paleo-polyploidization history and plant inulin production.</title>
        <authorList>
            <person name="Fan W."/>
            <person name="Wang S."/>
            <person name="Wang H."/>
            <person name="Wang A."/>
            <person name="Jiang F."/>
            <person name="Liu H."/>
            <person name="Zhao H."/>
            <person name="Xu D."/>
            <person name="Zhang Y."/>
        </authorList>
    </citation>
    <scope>NUCLEOTIDE SEQUENCE [LARGE SCALE GENOMIC DNA]</scope>
    <source>
        <strain evidence="2">cv. Yunnan</strain>
        <tissue evidence="1">Leaves</tissue>
    </source>
</reference>
<name>A0ACB9GTA4_9ASTR</name>
<protein>
    <submittedName>
        <fullName evidence="1">Uncharacterized protein</fullName>
    </submittedName>
</protein>
<dbReference type="EMBL" id="CM042030">
    <property type="protein sequence ID" value="KAI3786441.1"/>
    <property type="molecule type" value="Genomic_DNA"/>
</dbReference>
<dbReference type="Proteomes" id="UP001056120">
    <property type="component" value="Linkage Group LG13"/>
</dbReference>
<gene>
    <name evidence="1" type="ORF">L1987_40127</name>
</gene>
<keyword evidence="2" id="KW-1185">Reference proteome</keyword>
<evidence type="ECO:0000313" key="2">
    <source>
        <dbReference type="Proteomes" id="UP001056120"/>
    </source>
</evidence>
<evidence type="ECO:0000313" key="1">
    <source>
        <dbReference type="EMBL" id="KAI3786441.1"/>
    </source>
</evidence>
<proteinExistence type="predicted"/>
<reference evidence="2" key="1">
    <citation type="journal article" date="2022" name="Mol. Ecol. Resour.">
        <title>The genomes of chicory, endive, great burdock and yacon provide insights into Asteraceae palaeo-polyploidization history and plant inulin production.</title>
        <authorList>
            <person name="Fan W."/>
            <person name="Wang S."/>
            <person name="Wang H."/>
            <person name="Wang A."/>
            <person name="Jiang F."/>
            <person name="Liu H."/>
            <person name="Zhao H."/>
            <person name="Xu D."/>
            <person name="Zhang Y."/>
        </authorList>
    </citation>
    <scope>NUCLEOTIDE SEQUENCE [LARGE SCALE GENOMIC DNA]</scope>
    <source>
        <strain evidence="2">cv. Yunnan</strain>
    </source>
</reference>
<sequence length="117" mass="12734">MIEFNDGVSAKNPSSVHLKQSLKSFSFYIYSDTEEKGNGSFSQTANVTSGFNEKKVTHSPEGMELVRHFLFDICGVTAGWKTEDVMEEEIKVIKGMVGPHDRVICALSGGVDSTVAA</sequence>
<comment type="caution">
    <text evidence="1">The sequence shown here is derived from an EMBL/GenBank/DDBJ whole genome shotgun (WGS) entry which is preliminary data.</text>
</comment>
<accession>A0ACB9GTA4</accession>
<organism evidence="1 2">
    <name type="scientific">Smallanthus sonchifolius</name>
    <dbReference type="NCBI Taxonomy" id="185202"/>
    <lineage>
        <taxon>Eukaryota</taxon>
        <taxon>Viridiplantae</taxon>
        <taxon>Streptophyta</taxon>
        <taxon>Embryophyta</taxon>
        <taxon>Tracheophyta</taxon>
        <taxon>Spermatophyta</taxon>
        <taxon>Magnoliopsida</taxon>
        <taxon>eudicotyledons</taxon>
        <taxon>Gunneridae</taxon>
        <taxon>Pentapetalae</taxon>
        <taxon>asterids</taxon>
        <taxon>campanulids</taxon>
        <taxon>Asterales</taxon>
        <taxon>Asteraceae</taxon>
        <taxon>Asteroideae</taxon>
        <taxon>Heliantheae alliance</taxon>
        <taxon>Millerieae</taxon>
        <taxon>Smallanthus</taxon>
    </lineage>
</organism>